<dbReference type="AlphaFoldDB" id="A0A369JAC0"/>
<organism evidence="2 3">
    <name type="scientific">Hypsizygus marmoreus</name>
    <name type="common">White beech mushroom</name>
    <name type="synonym">Agaricus marmoreus</name>
    <dbReference type="NCBI Taxonomy" id="39966"/>
    <lineage>
        <taxon>Eukaryota</taxon>
        <taxon>Fungi</taxon>
        <taxon>Dikarya</taxon>
        <taxon>Basidiomycota</taxon>
        <taxon>Agaricomycotina</taxon>
        <taxon>Agaricomycetes</taxon>
        <taxon>Agaricomycetidae</taxon>
        <taxon>Agaricales</taxon>
        <taxon>Tricholomatineae</taxon>
        <taxon>Lyophyllaceae</taxon>
        <taxon>Hypsizygus</taxon>
    </lineage>
</organism>
<evidence type="ECO:0000313" key="3">
    <source>
        <dbReference type="Proteomes" id="UP000076154"/>
    </source>
</evidence>
<dbReference type="Proteomes" id="UP000076154">
    <property type="component" value="Unassembled WGS sequence"/>
</dbReference>
<feature type="region of interest" description="Disordered" evidence="1">
    <location>
        <begin position="783"/>
        <end position="803"/>
    </location>
</feature>
<reference evidence="2" key="1">
    <citation type="submission" date="2018-04" db="EMBL/GenBank/DDBJ databases">
        <title>Whole genome sequencing of Hypsizygus marmoreus.</title>
        <authorList>
            <person name="Choi I.-G."/>
            <person name="Min B."/>
            <person name="Kim J.-G."/>
            <person name="Kim S."/>
            <person name="Oh Y.-L."/>
            <person name="Kong W.-S."/>
            <person name="Park H."/>
            <person name="Jeong J."/>
            <person name="Song E.-S."/>
        </authorList>
    </citation>
    <scope>NUCLEOTIDE SEQUENCE [LARGE SCALE GENOMIC DNA]</scope>
    <source>
        <strain evidence="2">51987-8</strain>
    </source>
</reference>
<evidence type="ECO:0000256" key="1">
    <source>
        <dbReference type="SAM" id="MobiDB-lite"/>
    </source>
</evidence>
<evidence type="ECO:0000313" key="2">
    <source>
        <dbReference type="EMBL" id="RDB17567.1"/>
    </source>
</evidence>
<protein>
    <submittedName>
        <fullName evidence="2">Uncharacterized protein</fullName>
    </submittedName>
</protein>
<feature type="region of interest" description="Disordered" evidence="1">
    <location>
        <begin position="990"/>
        <end position="1012"/>
    </location>
</feature>
<comment type="caution">
    <text evidence="2">The sequence shown here is derived from an EMBL/GenBank/DDBJ whole genome shotgun (WGS) entry which is preliminary data.</text>
</comment>
<sequence length="1022" mass="110822">MNGLNVIIGKEFGKFGFTIVTGSMCSPERSGVLKISFVLVALPDSYPRTYDVADIVEEAQRRFLILDGTSLGLESSSSIASSGKESTGPISNVAPEDYVAKNLSVASAYPSPYRRSLSWTSWSMTRSKRFPSRRAIERSHEAQRDAFTSAPLGESTKHLSAVSLPPLSPPPWVAKIPKVVAVVYATRNDNSPLPITPPEPAVPKIVPLTCTIGSYNGTAQAEDRLSPLPFCPPFTEPLPNPVFVSSTSTWVESIATPSTITSNPYLPATALVAPFDLTSSSAHETCVVASGPSAIPPLGNGVVFVWFIVGVVVGLTIGKVPVRRKGMVATLAANVIASEKVTGEITVFDVPAIVPMEAIEAITASSLATVEEVNIDLAAVPVLAFADSALDGVEEEAVNYSLVDAEVIDPVTIALPPSEEDEVDEQFQDAIEPAAEVKELDPATVPLPPDADDELEELTINPVAMTQELDPATIPLPPPHGDDDLVDEVIVVVDIVIIDPTSVPLPGEEDEEPDLQVSTIDDVDATDPTTIPLPAAADDEVDEVEEQSVKIRMITVEVIDPAVIPLPPPGGDEPPDNADYEVVDPMSVPLPDVEHDASDFIEAMVDEVDIAIPDAPLDPAFIPLPNPDAEELESWIEVVRHMAVEDKQIDLMTVPFPSLDEGELETLDIQVAGDAKEHVGDVAFKAVLILVAAGMRDLPPPTPDVSIVGPIDLRFVWCPRPIRPSARTFVNPYPTRLPLVPDAGEAPHILRPFRRRGTLHRWLSVMPTLEELEETVEKPPKLICPAPARRLPPPKARSRMVSSSSSTSHLVTVPRTRYLTVPTLGSESDTRLASERISNQNIGPASTLLQKSRLDRNIKRKKIKISIACWTSYFCLICLSLLEPHPHSLALGFWTWTSWFFDCMYPRIADTDPLTGRLPHEPLDPDLDPFIGRLYHGHGPLYWMIYPVNPRILNLDPFIGRLGHAGWIQVTQEQGLCLSFPTAKPFNTPCIPSRPSPPTLQATTPQDLRPIPPLVHVGAPQM</sequence>
<name>A0A369JAC0_HYPMA</name>
<proteinExistence type="predicted"/>
<dbReference type="EMBL" id="LUEZ02000110">
    <property type="protein sequence ID" value="RDB17567.1"/>
    <property type="molecule type" value="Genomic_DNA"/>
</dbReference>
<keyword evidence="3" id="KW-1185">Reference proteome</keyword>
<accession>A0A369JAC0</accession>
<dbReference type="InParanoid" id="A0A369JAC0"/>
<gene>
    <name evidence="2" type="ORF">Hypma_001145</name>
</gene>